<dbReference type="PANTHER" id="PTHR10174">
    <property type="entry name" value="ALPHA-TOCOPHEROL TRANSFER PROTEIN-RELATED"/>
    <property type="match status" value="1"/>
</dbReference>
<evidence type="ECO:0000313" key="3">
    <source>
        <dbReference type="Proteomes" id="UP001292094"/>
    </source>
</evidence>
<protein>
    <recommendedName>
        <fullName evidence="1">CRAL-TRIO domain-containing protein</fullName>
    </recommendedName>
</protein>
<dbReference type="InterPro" id="IPR036273">
    <property type="entry name" value="CRAL/TRIO_N_dom_sf"/>
</dbReference>
<proteinExistence type="predicted"/>
<sequence>MKAWWGKHDEILMQSQAKVSQGKVSRAKCLAHTTHTHTHTSLARDYYITLYYFRSRSMGSPYDGGEGCVQVLGADDYVCTLPPDVRKLASADLMENESTRPTALHQMRQFVTRNTAITKCRLDGNFLLRFLRMKKFCVRESQELLEKYLRMRQDNPKWFLGLDVRDPTLDSLISTGYFFALPERDESGRRVFFSVAGKMDPTRFTTSDQMRSMQIGFESLLEDEENQVRGFTYIFDEKDLGLSLITLWSPSEVAKAFQCCEKTIPMRHKEIHIVNLPTALMAVFEFAKTLLSDKIKSRFQMHSEDAKLRKAVPARLLPREYGGTVPMEEMIKMYKKELEAVRPRVLMLDQMNITKKVKRKAVEKALSSIQRNFKKLDFD</sequence>
<keyword evidence="3" id="KW-1185">Reference proteome</keyword>
<evidence type="ECO:0000259" key="1">
    <source>
        <dbReference type="PROSITE" id="PS50191"/>
    </source>
</evidence>
<name>A0AAE1NUX3_9EUCA</name>
<feature type="domain" description="CRAL-TRIO" evidence="1">
    <location>
        <begin position="165"/>
        <end position="329"/>
    </location>
</feature>
<dbReference type="SMART" id="SM00516">
    <property type="entry name" value="SEC14"/>
    <property type="match status" value="1"/>
</dbReference>
<dbReference type="InterPro" id="IPR011074">
    <property type="entry name" value="CRAL/TRIO_N_dom"/>
</dbReference>
<evidence type="ECO:0000313" key="2">
    <source>
        <dbReference type="EMBL" id="KAK4295642.1"/>
    </source>
</evidence>
<organism evidence="2 3">
    <name type="scientific">Petrolisthes manimaculis</name>
    <dbReference type="NCBI Taxonomy" id="1843537"/>
    <lineage>
        <taxon>Eukaryota</taxon>
        <taxon>Metazoa</taxon>
        <taxon>Ecdysozoa</taxon>
        <taxon>Arthropoda</taxon>
        <taxon>Crustacea</taxon>
        <taxon>Multicrustacea</taxon>
        <taxon>Malacostraca</taxon>
        <taxon>Eumalacostraca</taxon>
        <taxon>Eucarida</taxon>
        <taxon>Decapoda</taxon>
        <taxon>Pleocyemata</taxon>
        <taxon>Anomura</taxon>
        <taxon>Galatheoidea</taxon>
        <taxon>Porcellanidae</taxon>
        <taxon>Petrolisthes</taxon>
    </lineage>
</organism>
<dbReference type="SUPFAM" id="SSF52087">
    <property type="entry name" value="CRAL/TRIO domain"/>
    <property type="match status" value="1"/>
</dbReference>
<dbReference type="InterPro" id="IPR036865">
    <property type="entry name" value="CRAL-TRIO_dom_sf"/>
</dbReference>
<dbReference type="AlphaFoldDB" id="A0AAE1NUX3"/>
<dbReference type="GO" id="GO:1902936">
    <property type="term" value="F:phosphatidylinositol bisphosphate binding"/>
    <property type="evidence" value="ECO:0007669"/>
    <property type="project" value="TreeGrafter"/>
</dbReference>
<dbReference type="EMBL" id="JAWZYT010004031">
    <property type="protein sequence ID" value="KAK4295642.1"/>
    <property type="molecule type" value="Genomic_DNA"/>
</dbReference>
<dbReference type="PRINTS" id="PR00180">
    <property type="entry name" value="CRETINALDHBP"/>
</dbReference>
<dbReference type="Gene3D" id="3.40.525.10">
    <property type="entry name" value="CRAL-TRIO lipid binding domain"/>
    <property type="match status" value="1"/>
</dbReference>
<comment type="caution">
    <text evidence="2">The sequence shown here is derived from an EMBL/GenBank/DDBJ whole genome shotgun (WGS) entry which is preliminary data.</text>
</comment>
<dbReference type="SUPFAM" id="SSF46938">
    <property type="entry name" value="CRAL/TRIO N-terminal domain"/>
    <property type="match status" value="1"/>
</dbReference>
<dbReference type="Gene3D" id="1.20.5.1200">
    <property type="entry name" value="Alpha-tocopherol transfer"/>
    <property type="match status" value="1"/>
</dbReference>
<dbReference type="CDD" id="cd00170">
    <property type="entry name" value="SEC14"/>
    <property type="match status" value="1"/>
</dbReference>
<dbReference type="Pfam" id="PF00650">
    <property type="entry name" value="CRAL_TRIO"/>
    <property type="match status" value="1"/>
</dbReference>
<dbReference type="Gene3D" id="1.10.8.20">
    <property type="entry name" value="N-terminal domain of phosphatidylinositol transfer protein sec14p"/>
    <property type="match status" value="1"/>
</dbReference>
<dbReference type="PANTHER" id="PTHR10174:SF208">
    <property type="entry name" value="CRAL-TRIO DOMAIN-CONTAINING PROTEIN DDB_G0278031"/>
    <property type="match status" value="1"/>
</dbReference>
<dbReference type="InterPro" id="IPR001251">
    <property type="entry name" value="CRAL-TRIO_dom"/>
</dbReference>
<dbReference type="Proteomes" id="UP001292094">
    <property type="component" value="Unassembled WGS sequence"/>
</dbReference>
<gene>
    <name evidence="2" type="ORF">Pmani_031807</name>
</gene>
<dbReference type="PROSITE" id="PS50191">
    <property type="entry name" value="CRAL_TRIO"/>
    <property type="match status" value="1"/>
</dbReference>
<dbReference type="SMART" id="SM01100">
    <property type="entry name" value="CRAL_TRIO_N"/>
    <property type="match status" value="1"/>
</dbReference>
<dbReference type="GO" id="GO:0016020">
    <property type="term" value="C:membrane"/>
    <property type="evidence" value="ECO:0007669"/>
    <property type="project" value="TreeGrafter"/>
</dbReference>
<reference evidence="2" key="1">
    <citation type="submission" date="2023-11" db="EMBL/GenBank/DDBJ databases">
        <title>Genome assemblies of two species of porcelain crab, Petrolisthes cinctipes and Petrolisthes manimaculis (Anomura: Porcellanidae).</title>
        <authorList>
            <person name="Angst P."/>
        </authorList>
    </citation>
    <scope>NUCLEOTIDE SEQUENCE</scope>
    <source>
        <strain evidence="2">PB745_02</strain>
        <tissue evidence="2">Gill</tissue>
    </source>
</reference>
<accession>A0AAE1NUX3</accession>